<evidence type="ECO:0000256" key="4">
    <source>
        <dbReference type="ARBA" id="ARBA00022691"/>
    </source>
</evidence>
<gene>
    <name evidence="6" type="ORF">UV20_C0014G0013</name>
</gene>
<protein>
    <submittedName>
        <fullName evidence="6">Site-specific DNA-methyltransferase (Adenine-specific)</fullName>
    </submittedName>
</protein>
<proteinExistence type="inferred from homology"/>
<evidence type="ECO:0000259" key="5">
    <source>
        <dbReference type="Pfam" id="PF01555"/>
    </source>
</evidence>
<accession>A0A0G1D304</accession>
<comment type="similarity">
    <text evidence="1">Belongs to the N(4)/N(6)-methyltransferase family.</text>
</comment>
<dbReference type="Gene3D" id="3.40.50.150">
    <property type="entry name" value="Vaccinia Virus protein VP39"/>
    <property type="match status" value="1"/>
</dbReference>
<dbReference type="EMBL" id="LCDO01000014">
    <property type="protein sequence ID" value="KKS56368.1"/>
    <property type="molecule type" value="Genomic_DNA"/>
</dbReference>
<dbReference type="Proteomes" id="UP000034837">
    <property type="component" value="Unassembled WGS sequence"/>
</dbReference>
<dbReference type="GO" id="GO:0003677">
    <property type="term" value="F:DNA binding"/>
    <property type="evidence" value="ECO:0007669"/>
    <property type="project" value="InterPro"/>
</dbReference>
<evidence type="ECO:0000256" key="3">
    <source>
        <dbReference type="ARBA" id="ARBA00022679"/>
    </source>
</evidence>
<keyword evidence="4" id="KW-0949">S-adenosyl-L-methionine</keyword>
<dbReference type="InterPro" id="IPR002941">
    <property type="entry name" value="DNA_methylase_N4/N6"/>
</dbReference>
<keyword evidence="3 6" id="KW-0808">Transferase</keyword>
<dbReference type="PROSITE" id="PS00092">
    <property type="entry name" value="N6_MTASE"/>
    <property type="match status" value="1"/>
</dbReference>
<dbReference type="SUPFAM" id="SSF53335">
    <property type="entry name" value="S-adenosyl-L-methionine-dependent methyltransferases"/>
    <property type="match status" value="1"/>
</dbReference>
<dbReference type="AlphaFoldDB" id="A0A0G1D304"/>
<dbReference type="InterPro" id="IPR029063">
    <property type="entry name" value="SAM-dependent_MTases_sf"/>
</dbReference>
<evidence type="ECO:0000256" key="1">
    <source>
        <dbReference type="ARBA" id="ARBA00006594"/>
    </source>
</evidence>
<comment type="caution">
    <text evidence="6">The sequence shown here is derived from an EMBL/GenBank/DDBJ whole genome shotgun (WGS) entry which is preliminary data.</text>
</comment>
<evidence type="ECO:0000313" key="6">
    <source>
        <dbReference type="EMBL" id="KKS56368.1"/>
    </source>
</evidence>
<dbReference type="Pfam" id="PF01555">
    <property type="entry name" value="N6_N4_Mtase"/>
    <property type="match status" value="1"/>
</dbReference>
<sequence>MATLQFKGKSAVWNHHLSVPYHTLEENKKQSLKGKDSDENLIIEGDNLLALKALLPKYQGRVKCIYIDPPYNTGNENWVYNDNVNSPTMQEWVGKAVAKDDLTRHDKWLCMMTPRLKLLKELLREDGGIFISIDYNEESRLRLLMDEIFDEGNYRNTFVVSRVKKNIQETEKVKAVNFGYNSVVFYARTDSCLINPPKRPHRKEERWHAFDAPGIRSTMEFEIFGAKPPQGRHWMYSKDLVDKMIKEGTVRKNPKTGSIQYLLAASDFTLLDTNWTDIQESDSQWDFLNGEKNVELIKRIIKMLDEPGAIILDSFAGSGTTAHAVLDLNRGGGDRKFILVEMESYANEKTAGRVRKVIKDSADKSGFTYYTLGPAIDAENLLSGKLPTYKEFAKYVYYLATGKNHPNEAKIKESDSLVGKAEHESIYLLYEKDKKKLKTLAITLDWAQKVHEKNSGRKIVYAPACYLDDEALEQYNIKFVSIPYNLFERNV</sequence>
<dbReference type="InterPro" id="IPR002052">
    <property type="entry name" value="DNA_methylase_N6_adenine_CS"/>
</dbReference>
<reference evidence="6 7" key="1">
    <citation type="journal article" date="2015" name="Nature">
        <title>rRNA introns, odd ribosomes, and small enigmatic genomes across a large radiation of phyla.</title>
        <authorList>
            <person name="Brown C.T."/>
            <person name="Hug L.A."/>
            <person name="Thomas B.C."/>
            <person name="Sharon I."/>
            <person name="Castelle C.J."/>
            <person name="Singh A."/>
            <person name="Wilkins M.J."/>
            <person name="Williams K.H."/>
            <person name="Banfield J.F."/>
        </authorList>
    </citation>
    <scope>NUCLEOTIDE SEQUENCE [LARGE SCALE GENOMIC DNA]</scope>
</reference>
<dbReference type="PATRIC" id="fig|1619039.3.peg.1087"/>
<dbReference type="PRINTS" id="PR00506">
    <property type="entry name" value="D21N6MTFRASE"/>
</dbReference>
<organism evidence="6 7">
    <name type="scientific">Candidatus Magasanikbacteria bacterium GW2011_GWA2_42_32</name>
    <dbReference type="NCBI Taxonomy" id="1619039"/>
    <lineage>
        <taxon>Bacteria</taxon>
        <taxon>Candidatus Magasanikiibacteriota</taxon>
    </lineage>
</organism>
<evidence type="ECO:0000256" key="2">
    <source>
        <dbReference type="ARBA" id="ARBA00022603"/>
    </source>
</evidence>
<dbReference type="GO" id="GO:0008170">
    <property type="term" value="F:N-methyltransferase activity"/>
    <property type="evidence" value="ECO:0007669"/>
    <property type="project" value="InterPro"/>
</dbReference>
<keyword evidence="2 6" id="KW-0489">Methyltransferase</keyword>
<dbReference type="GO" id="GO:0032259">
    <property type="term" value="P:methylation"/>
    <property type="evidence" value="ECO:0007669"/>
    <property type="project" value="UniProtKB-KW"/>
</dbReference>
<dbReference type="InterPro" id="IPR002295">
    <property type="entry name" value="N4/N6-MTase_EcoPI_Mod-like"/>
</dbReference>
<evidence type="ECO:0000313" key="7">
    <source>
        <dbReference type="Proteomes" id="UP000034837"/>
    </source>
</evidence>
<name>A0A0G1D304_9BACT</name>
<feature type="domain" description="DNA methylase N-4/N-6" evidence="5">
    <location>
        <begin position="62"/>
        <end position="345"/>
    </location>
</feature>